<sequence length="1293" mass="139559">MPIPVGVAHPEPLTVIPVLQPSLLLFLVLDQGRGLGGIQCDGLHRFVSSAAYADADIVAAGAALPVPRRLQTAICQICHAHLRWSYTAHPGVPTKQPLDIQPCSEPWHHWHRLSPTGKLARDAESAMTEPIVATAATPSAATPSPTPRHAMICTRPQDTPAGQFEQVRQLCHLGVVRPLAVAASPTNATAAAAATSPPAADTISSSLTAQASPMLADPSLPPSKTYHHAWQCCSCSTSLHMTYMPPVFPLHLLATLPLSGKQVLYQYLRNLLRDEPLVSINSENAHFVKHLAENEGALLLSLLGFSLDDDGYFRVHGDLAALHPLWLCAHAELCQYPGVKIRSLPGQPNEIIRSLNAVISTQIGVNFQDSVMTVLEDTRPSVNAARMVFPSRQNPFSLYDRQMAALMLGCIPIFNPIEYEFAYTKRVAENPAAQPFYLDAIEIFTKTASTQEPHERLTALLKRERQQHRHSQTEIEDACYLLNLPFHQLSDVADDMLITVHDLAVSDAPSNAKRYAEALSVLADVRQSQALQAHAAILLTTATTAASSHSAASASHPPSTALVLRSKDAPSPPPLPPLASLTATSSSSPATAAAADAQAMAVDTSAAADATADVVAPTLPIGLTNEGNFCYLNSLLQYFFSLRKLRDLMFREKRLVETSFPRPKPVNPFHDDVEMLVDAQAATERPRSAAAPDYQPAMDRVQQELAKRRAASATNSGQQFLIHMARLFARMVYSDRQAVTPTSELVQLVVKMRPDQASDGQQDVGEYQSIMMDLFEQGFRSLQPDPAAEHPLKSLFMGVTQYIVASKPDPAQPDAPAATSAEAPPGSRVVKEDFISLMVNPAPTLHEALVRSLSGMAAYRDEPVAPSSMSSMPADLVSDLMSSPAARDGRPAVDLPASELPDPDTPQTYIAALPDVLMFQINRVSYDRATGNAYKNQVFLQFPDELHMGRYLATHDRDAIQKRRREELRLYAERRTLAQRQAQLATWKGESTAALVAHAEQFLAAATAERMLASPEIHDAQRLLQAEASKIRAALALVDDRITAVDRQIAALYADVEAAHRPPDDDGAIDPNLYTLHAVFVHIGEANFGHYWLLLRDMDSLRWIKYNDDQVEVVDAGEVFADSTGSTANAYAVVYVRKRLARHDTDTFARTLLRRAHYDREMPWVRQWSALQEAASASPPSLKPASPTGPNMASPSAASPSGAPSGAPTASRAPDAVDAPAASRHTVQEPALPRASSSAAGSTHSTFSTALSAVSVVVSSPPPRAESPLPPIADADGAAAATPRDATTGSAVG</sequence>
<dbReference type="InterPro" id="IPR044635">
    <property type="entry name" value="UBP14-like"/>
</dbReference>
<keyword evidence="5" id="KW-0378">Hydrolase</keyword>
<feature type="region of interest" description="Disordered" evidence="7">
    <location>
        <begin position="549"/>
        <end position="584"/>
    </location>
</feature>
<evidence type="ECO:0000313" key="10">
    <source>
        <dbReference type="Proteomes" id="UP000274922"/>
    </source>
</evidence>
<evidence type="ECO:0000256" key="7">
    <source>
        <dbReference type="SAM" id="MobiDB-lite"/>
    </source>
</evidence>
<dbReference type="Pfam" id="PF00443">
    <property type="entry name" value="UCH"/>
    <property type="match status" value="1"/>
</dbReference>
<feature type="region of interest" description="Disordered" evidence="7">
    <location>
        <begin position="1175"/>
        <end position="1243"/>
    </location>
</feature>
<evidence type="ECO:0000256" key="6">
    <source>
        <dbReference type="ARBA" id="ARBA00022807"/>
    </source>
</evidence>
<feature type="domain" description="USP" evidence="8">
    <location>
        <begin position="621"/>
        <end position="1138"/>
    </location>
</feature>
<dbReference type="InterPro" id="IPR028889">
    <property type="entry name" value="USP"/>
</dbReference>
<keyword evidence="6" id="KW-0788">Thiol protease</keyword>
<dbReference type="Pfam" id="PF13446">
    <property type="entry name" value="RPT"/>
    <property type="match status" value="1"/>
</dbReference>
<dbReference type="PANTHER" id="PTHR43982:SF6">
    <property type="entry name" value="UBIQUITIN CARBOXYL-TERMINAL HYDROLASE 2-RELATED"/>
    <property type="match status" value="1"/>
</dbReference>
<dbReference type="GO" id="GO:0061136">
    <property type="term" value="P:regulation of proteasomal protein catabolic process"/>
    <property type="evidence" value="ECO:0007669"/>
    <property type="project" value="TreeGrafter"/>
</dbReference>
<dbReference type="GO" id="GO:0004843">
    <property type="term" value="F:cysteine-type deubiquitinase activity"/>
    <property type="evidence" value="ECO:0007669"/>
    <property type="project" value="UniProtKB-EC"/>
</dbReference>
<evidence type="ECO:0000256" key="1">
    <source>
        <dbReference type="ARBA" id="ARBA00000707"/>
    </source>
</evidence>
<dbReference type="EC" id="3.4.19.12" evidence="2"/>
<keyword evidence="10" id="KW-1185">Reference proteome</keyword>
<dbReference type="Proteomes" id="UP000274922">
    <property type="component" value="Unassembled WGS sequence"/>
</dbReference>
<reference evidence="10" key="1">
    <citation type="journal article" date="2018" name="Nat. Microbiol.">
        <title>Leveraging single-cell genomics to expand the fungal tree of life.</title>
        <authorList>
            <person name="Ahrendt S.R."/>
            <person name="Quandt C.A."/>
            <person name="Ciobanu D."/>
            <person name="Clum A."/>
            <person name="Salamov A."/>
            <person name="Andreopoulos B."/>
            <person name="Cheng J.F."/>
            <person name="Woyke T."/>
            <person name="Pelin A."/>
            <person name="Henrissat B."/>
            <person name="Reynolds N.K."/>
            <person name="Benny G.L."/>
            <person name="Smith M.E."/>
            <person name="James T.Y."/>
            <person name="Grigoriev I.V."/>
        </authorList>
    </citation>
    <scope>NUCLEOTIDE SEQUENCE [LARGE SCALE GENOMIC DNA]</scope>
    <source>
        <strain evidence="10">ATCC 52028</strain>
    </source>
</reference>
<feature type="region of interest" description="Disordered" evidence="7">
    <location>
        <begin position="1256"/>
        <end position="1293"/>
    </location>
</feature>
<dbReference type="SUPFAM" id="SSF54001">
    <property type="entry name" value="Cysteine proteinases"/>
    <property type="match status" value="1"/>
</dbReference>
<dbReference type="InterPro" id="IPR001394">
    <property type="entry name" value="Peptidase_C19_UCH"/>
</dbReference>
<dbReference type="Gene3D" id="3.90.70.10">
    <property type="entry name" value="Cysteine proteinases"/>
    <property type="match status" value="1"/>
</dbReference>
<protein>
    <recommendedName>
        <fullName evidence="2">ubiquitinyl hydrolase 1</fullName>
        <ecNumber evidence="2">3.4.19.12</ecNumber>
    </recommendedName>
</protein>
<dbReference type="OrthoDB" id="2420415at2759"/>
<organism evidence="9 10">
    <name type="scientific">Caulochytrium protostelioides</name>
    <dbReference type="NCBI Taxonomy" id="1555241"/>
    <lineage>
        <taxon>Eukaryota</taxon>
        <taxon>Fungi</taxon>
        <taxon>Fungi incertae sedis</taxon>
        <taxon>Chytridiomycota</taxon>
        <taxon>Chytridiomycota incertae sedis</taxon>
        <taxon>Chytridiomycetes</taxon>
        <taxon>Caulochytriales</taxon>
        <taxon>Caulochytriaceae</taxon>
        <taxon>Caulochytrium</taxon>
    </lineage>
</organism>
<dbReference type="PROSITE" id="PS00972">
    <property type="entry name" value="USP_1"/>
    <property type="match status" value="1"/>
</dbReference>
<dbReference type="PROSITE" id="PS00973">
    <property type="entry name" value="USP_2"/>
    <property type="match status" value="1"/>
</dbReference>
<keyword evidence="4" id="KW-0833">Ubl conjugation pathway</keyword>
<gene>
    <name evidence="9" type="ORF">CXG81DRAFT_18305</name>
</gene>
<evidence type="ECO:0000256" key="2">
    <source>
        <dbReference type="ARBA" id="ARBA00012759"/>
    </source>
</evidence>
<feature type="compositionally biased region" description="Pro residues" evidence="7">
    <location>
        <begin position="1260"/>
        <end position="1271"/>
    </location>
</feature>
<dbReference type="PANTHER" id="PTHR43982">
    <property type="entry name" value="UBIQUITIN CARBOXYL-TERMINAL HYDROLASE"/>
    <property type="match status" value="1"/>
</dbReference>
<evidence type="ECO:0000256" key="3">
    <source>
        <dbReference type="ARBA" id="ARBA00022670"/>
    </source>
</evidence>
<comment type="catalytic activity">
    <reaction evidence="1">
        <text>Thiol-dependent hydrolysis of ester, thioester, amide, peptide and isopeptide bonds formed by the C-terminal Gly of ubiquitin (a 76-residue protein attached to proteins as an intracellular targeting signal).</text>
        <dbReference type="EC" id="3.4.19.12"/>
    </reaction>
</comment>
<feature type="compositionally biased region" description="Low complexity" evidence="7">
    <location>
        <begin position="1175"/>
        <end position="1214"/>
    </location>
</feature>
<dbReference type="GO" id="GO:0016579">
    <property type="term" value="P:protein deubiquitination"/>
    <property type="evidence" value="ECO:0007669"/>
    <property type="project" value="InterPro"/>
</dbReference>
<dbReference type="InterPro" id="IPR018200">
    <property type="entry name" value="USP_CS"/>
</dbReference>
<feature type="compositionally biased region" description="Low complexity" evidence="7">
    <location>
        <begin position="1272"/>
        <end position="1293"/>
    </location>
</feature>
<evidence type="ECO:0000256" key="4">
    <source>
        <dbReference type="ARBA" id="ARBA00022786"/>
    </source>
</evidence>
<evidence type="ECO:0000259" key="8">
    <source>
        <dbReference type="PROSITE" id="PS50235"/>
    </source>
</evidence>
<dbReference type="GO" id="GO:0043161">
    <property type="term" value="P:proteasome-mediated ubiquitin-dependent protein catabolic process"/>
    <property type="evidence" value="ECO:0007669"/>
    <property type="project" value="InterPro"/>
</dbReference>
<feature type="region of interest" description="Disordered" evidence="7">
    <location>
        <begin position="807"/>
        <end position="826"/>
    </location>
</feature>
<evidence type="ECO:0000256" key="5">
    <source>
        <dbReference type="ARBA" id="ARBA00022801"/>
    </source>
</evidence>
<dbReference type="PROSITE" id="PS50235">
    <property type="entry name" value="USP_3"/>
    <property type="match status" value="1"/>
</dbReference>
<accession>A0A4P9X9H5</accession>
<proteinExistence type="predicted"/>
<dbReference type="GO" id="GO:0070628">
    <property type="term" value="F:proteasome binding"/>
    <property type="evidence" value="ECO:0007669"/>
    <property type="project" value="TreeGrafter"/>
</dbReference>
<dbReference type="InterPro" id="IPR025305">
    <property type="entry name" value="UCH_repeat_domain"/>
</dbReference>
<evidence type="ECO:0000313" key="9">
    <source>
        <dbReference type="EMBL" id="RKP01946.1"/>
    </source>
</evidence>
<dbReference type="STRING" id="1555241.A0A4P9X9H5"/>
<keyword evidence="3" id="KW-0645">Protease</keyword>
<name>A0A4P9X9H5_9FUNG</name>
<feature type="compositionally biased region" description="Low complexity" evidence="7">
    <location>
        <begin position="807"/>
        <end position="825"/>
    </location>
</feature>
<dbReference type="EMBL" id="ML014156">
    <property type="protein sequence ID" value="RKP01946.1"/>
    <property type="molecule type" value="Genomic_DNA"/>
</dbReference>
<feature type="region of interest" description="Disordered" evidence="7">
    <location>
        <begin position="881"/>
        <end position="903"/>
    </location>
</feature>
<feature type="compositionally biased region" description="Low complexity" evidence="7">
    <location>
        <begin position="549"/>
        <end position="561"/>
    </location>
</feature>
<dbReference type="InterPro" id="IPR038765">
    <property type="entry name" value="Papain-like_cys_pep_sf"/>
</dbReference>